<keyword evidence="3" id="KW-1185">Reference proteome</keyword>
<dbReference type="OrthoDB" id="4295522at2"/>
<dbReference type="InterPro" id="IPR034660">
    <property type="entry name" value="DinB/YfiT-like"/>
</dbReference>
<sequence length="173" mass="19814">MKTSLLEEDLGEVIPIFIPMNKLIDTLIKTRQKLIAGIDDLNAEQLNHIPQGFKNNIIWNLAHLVSAQQGLCYLRANAPMRVTAQMREEYAPGTKPERFIGDEEITEIKELLISTLHQLQADLDSNYFAGYTSWVNRHDIELNNVNDVLCYLPFHEGLHADRIAVYKKLITEI</sequence>
<reference evidence="2 3" key="1">
    <citation type="submission" date="2018-04" db="EMBL/GenBank/DDBJ databases">
        <title>Genomic Encyclopedia of Archaeal and Bacterial Type Strains, Phase II (KMG-II): from individual species to whole genera.</title>
        <authorList>
            <person name="Goeker M."/>
        </authorList>
    </citation>
    <scope>NUCLEOTIDE SEQUENCE [LARGE SCALE GENOMIC DNA]</scope>
    <source>
        <strain evidence="2 3">DSM 26809</strain>
    </source>
</reference>
<comment type="caution">
    <text evidence="2">The sequence shown here is derived from an EMBL/GenBank/DDBJ whole genome shotgun (WGS) entry which is preliminary data.</text>
</comment>
<proteinExistence type="predicted"/>
<evidence type="ECO:0000313" key="2">
    <source>
        <dbReference type="EMBL" id="PTQ95641.1"/>
    </source>
</evidence>
<dbReference type="Gene3D" id="1.20.120.450">
    <property type="entry name" value="dinb family like domain"/>
    <property type="match status" value="1"/>
</dbReference>
<dbReference type="EMBL" id="QAOQ01000005">
    <property type="protein sequence ID" value="PTQ95641.1"/>
    <property type="molecule type" value="Genomic_DNA"/>
</dbReference>
<feature type="domain" description="DinB-like" evidence="1">
    <location>
        <begin position="27"/>
        <end position="160"/>
    </location>
</feature>
<organism evidence="2 3">
    <name type="scientific">Mucilaginibacter yixingensis</name>
    <dbReference type="NCBI Taxonomy" id="1295612"/>
    <lineage>
        <taxon>Bacteria</taxon>
        <taxon>Pseudomonadati</taxon>
        <taxon>Bacteroidota</taxon>
        <taxon>Sphingobacteriia</taxon>
        <taxon>Sphingobacteriales</taxon>
        <taxon>Sphingobacteriaceae</taxon>
        <taxon>Mucilaginibacter</taxon>
    </lineage>
</organism>
<dbReference type="InterPro" id="IPR024775">
    <property type="entry name" value="DinB-like"/>
</dbReference>
<dbReference type="Proteomes" id="UP000244168">
    <property type="component" value="Unassembled WGS sequence"/>
</dbReference>
<protein>
    <submittedName>
        <fullName evidence="2">DinB family protein</fullName>
    </submittedName>
</protein>
<accession>A0A2T5J850</accession>
<dbReference type="Pfam" id="PF12867">
    <property type="entry name" value="DinB_2"/>
    <property type="match status" value="1"/>
</dbReference>
<evidence type="ECO:0000313" key="3">
    <source>
        <dbReference type="Proteomes" id="UP000244168"/>
    </source>
</evidence>
<evidence type="ECO:0000259" key="1">
    <source>
        <dbReference type="Pfam" id="PF12867"/>
    </source>
</evidence>
<dbReference type="SUPFAM" id="SSF109854">
    <property type="entry name" value="DinB/YfiT-like putative metalloenzymes"/>
    <property type="match status" value="1"/>
</dbReference>
<name>A0A2T5J850_9SPHI</name>
<dbReference type="AlphaFoldDB" id="A0A2T5J850"/>
<gene>
    <name evidence="2" type="ORF">C8P68_105146</name>
</gene>